<sequence>MRTKLLGGKLPWDGKNSGGVDFVEGKRHEAERKPPMLMGGVLGEKTARGGKIRAELFRGMLSSARQNSAGLDFVERKRQGTEKKPLWLIGCKPPWSLKMEGVLVGKNGIGEDKM</sequence>
<evidence type="ECO:0000313" key="1">
    <source>
        <dbReference type="EMBL" id="KRZ66006.1"/>
    </source>
</evidence>
<accession>A0A0V1M2N9</accession>
<proteinExistence type="predicted"/>
<reference evidence="1 2" key="1">
    <citation type="submission" date="2015-01" db="EMBL/GenBank/DDBJ databases">
        <title>Evolution of Trichinella species and genotypes.</title>
        <authorList>
            <person name="Korhonen P.K."/>
            <person name="Edoardo P."/>
            <person name="Giuseppe L.R."/>
            <person name="Gasser R.B."/>
        </authorList>
    </citation>
    <scope>NUCLEOTIDE SEQUENCE [LARGE SCALE GENOMIC DNA]</scope>
    <source>
        <strain evidence="1">ISS1980</strain>
    </source>
</reference>
<dbReference type="AlphaFoldDB" id="A0A0V1M2N9"/>
<organism evidence="1 2">
    <name type="scientific">Trichinella papuae</name>
    <dbReference type="NCBI Taxonomy" id="268474"/>
    <lineage>
        <taxon>Eukaryota</taxon>
        <taxon>Metazoa</taxon>
        <taxon>Ecdysozoa</taxon>
        <taxon>Nematoda</taxon>
        <taxon>Enoplea</taxon>
        <taxon>Dorylaimia</taxon>
        <taxon>Trichinellida</taxon>
        <taxon>Trichinellidae</taxon>
        <taxon>Trichinella</taxon>
    </lineage>
</organism>
<protein>
    <submittedName>
        <fullName evidence="1">Uncharacterized protein</fullName>
    </submittedName>
</protein>
<dbReference type="EMBL" id="JYDO01000273">
    <property type="protein sequence ID" value="KRZ66006.1"/>
    <property type="molecule type" value="Genomic_DNA"/>
</dbReference>
<comment type="caution">
    <text evidence="1">The sequence shown here is derived from an EMBL/GenBank/DDBJ whole genome shotgun (WGS) entry which is preliminary data.</text>
</comment>
<dbReference type="Proteomes" id="UP000054843">
    <property type="component" value="Unassembled WGS sequence"/>
</dbReference>
<name>A0A0V1M2N9_9BILA</name>
<keyword evidence="2" id="KW-1185">Reference proteome</keyword>
<evidence type="ECO:0000313" key="2">
    <source>
        <dbReference type="Proteomes" id="UP000054843"/>
    </source>
</evidence>
<gene>
    <name evidence="1" type="ORF">T10_2890</name>
</gene>